<dbReference type="Ensembl" id="ENSSHAT00000029335.1">
    <property type="protein sequence ID" value="ENSSHAP00000039160.1"/>
    <property type="gene ID" value="ENSSHAG00000028427.1"/>
</dbReference>
<proteinExistence type="predicted"/>
<reference evidence="2 3" key="1">
    <citation type="journal article" date="2011" name="Proc. Natl. Acad. Sci. U.S.A.">
        <title>Genetic diversity and population structure of the endangered marsupial Sarcophilus harrisii (Tasmanian devil).</title>
        <authorList>
            <person name="Miller W."/>
            <person name="Hayes V.M."/>
            <person name="Ratan A."/>
            <person name="Petersen D.C."/>
            <person name="Wittekindt N.E."/>
            <person name="Miller J."/>
            <person name="Walenz B."/>
            <person name="Knight J."/>
            <person name="Qi J."/>
            <person name="Zhao F."/>
            <person name="Wang Q."/>
            <person name="Bedoya-Reina O.C."/>
            <person name="Katiyar N."/>
            <person name="Tomsho L.P."/>
            <person name="Kasson L.M."/>
            <person name="Hardie R.A."/>
            <person name="Woodbridge P."/>
            <person name="Tindall E.A."/>
            <person name="Bertelsen M.F."/>
            <person name="Dixon D."/>
            <person name="Pyecroft S."/>
            <person name="Helgen K.M."/>
            <person name="Lesk A.M."/>
            <person name="Pringle T.H."/>
            <person name="Patterson N."/>
            <person name="Zhang Y."/>
            <person name="Kreiss A."/>
            <person name="Woods G.M."/>
            <person name="Jones M.E."/>
            <person name="Schuster S.C."/>
        </authorList>
    </citation>
    <scope>NUCLEOTIDE SEQUENCE [LARGE SCALE GENOMIC DNA]</scope>
</reference>
<organism evidence="2 3">
    <name type="scientific">Sarcophilus harrisii</name>
    <name type="common">Tasmanian devil</name>
    <name type="synonym">Sarcophilus laniarius</name>
    <dbReference type="NCBI Taxonomy" id="9305"/>
    <lineage>
        <taxon>Eukaryota</taxon>
        <taxon>Metazoa</taxon>
        <taxon>Chordata</taxon>
        <taxon>Craniata</taxon>
        <taxon>Vertebrata</taxon>
        <taxon>Euteleostomi</taxon>
        <taxon>Mammalia</taxon>
        <taxon>Metatheria</taxon>
        <taxon>Dasyuromorphia</taxon>
        <taxon>Dasyuridae</taxon>
        <taxon>Sarcophilus</taxon>
    </lineage>
</organism>
<dbReference type="GeneTree" id="ENSGT00900000142991"/>
<evidence type="ECO:0000313" key="3">
    <source>
        <dbReference type="Proteomes" id="UP000007648"/>
    </source>
</evidence>
<feature type="region of interest" description="Disordered" evidence="1">
    <location>
        <begin position="55"/>
        <end position="90"/>
    </location>
</feature>
<name>A0A7N4PKX0_SARHA</name>
<evidence type="ECO:0000256" key="1">
    <source>
        <dbReference type="SAM" id="MobiDB-lite"/>
    </source>
</evidence>
<dbReference type="Proteomes" id="UP000007648">
    <property type="component" value="Unassembled WGS sequence"/>
</dbReference>
<evidence type="ECO:0000313" key="2">
    <source>
        <dbReference type="Ensembl" id="ENSSHAP00000039160.1"/>
    </source>
</evidence>
<reference evidence="2" key="3">
    <citation type="submission" date="2025-09" db="UniProtKB">
        <authorList>
            <consortium name="Ensembl"/>
        </authorList>
    </citation>
    <scope>IDENTIFICATION</scope>
</reference>
<dbReference type="AlphaFoldDB" id="A0A7N4PKX0"/>
<accession>A0A7N4PKX0</accession>
<dbReference type="InParanoid" id="A0A7N4PKX0"/>
<reference evidence="2" key="2">
    <citation type="submission" date="2025-08" db="UniProtKB">
        <authorList>
            <consortium name="Ensembl"/>
        </authorList>
    </citation>
    <scope>IDENTIFICATION</scope>
</reference>
<keyword evidence="3" id="KW-1185">Reference proteome</keyword>
<sequence>LRVLPVKLTSDLDHPILGLHGQFLGGEVVDVEGDPPAVGGVLDLRYAPAQLPAERPAVGLGGRRGDQGRGGGSGRDLLGHGAGQQAHVARPAGVAGPLVPVLRQAGQPEGLVEEAAAGRVPVPERVPAGASLKGEGDSSLRHVE</sequence>
<protein>
    <submittedName>
        <fullName evidence="2">Uncharacterized protein</fullName>
    </submittedName>
</protein>
<feature type="compositionally biased region" description="Basic and acidic residues" evidence="1">
    <location>
        <begin position="134"/>
        <end position="144"/>
    </location>
</feature>
<feature type="region of interest" description="Disordered" evidence="1">
    <location>
        <begin position="110"/>
        <end position="144"/>
    </location>
</feature>